<accession>A0A6J4VF14</accession>
<organism evidence="2">
    <name type="scientific">uncultured Thermomicrobiales bacterium</name>
    <dbReference type="NCBI Taxonomy" id="1645740"/>
    <lineage>
        <taxon>Bacteria</taxon>
        <taxon>Pseudomonadati</taxon>
        <taxon>Thermomicrobiota</taxon>
        <taxon>Thermomicrobia</taxon>
        <taxon>Thermomicrobiales</taxon>
        <taxon>environmental samples</taxon>
    </lineage>
</organism>
<proteinExistence type="predicted"/>
<dbReference type="AlphaFoldDB" id="A0A6J4VF14"/>
<reference evidence="2" key="1">
    <citation type="submission" date="2020-02" db="EMBL/GenBank/DDBJ databases">
        <authorList>
            <person name="Meier V. D."/>
        </authorList>
    </citation>
    <scope>NUCLEOTIDE SEQUENCE</scope>
    <source>
        <strain evidence="2">AVDCRST_MAG19</strain>
    </source>
</reference>
<feature type="non-terminal residue" evidence="2">
    <location>
        <position position="1"/>
    </location>
</feature>
<feature type="compositionally biased region" description="Basic and acidic residues" evidence="1">
    <location>
        <begin position="20"/>
        <end position="34"/>
    </location>
</feature>
<feature type="non-terminal residue" evidence="2">
    <location>
        <position position="70"/>
    </location>
</feature>
<protein>
    <submittedName>
        <fullName evidence="2">Uncharacterized protein</fullName>
    </submittedName>
</protein>
<feature type="region of interest" description="Disordered" evidence="1">
    <location>
        <begin position="1"/>
        <end position="47"/>
    </location>
</feature>
<name>A0A6J4VF14_9BACT</name>
<dbReference type="EMBL" id="CADCWL010000159">
    <property type="protein sequence ID" value="CAA9573693.1"/>
    <property type="molecule type" value="Genomic_DNA"/>
</dbReference>
<gene>
    <name evidence="2" type="ORF">AVDCRST_MAG19-3080</name>
</gene>
<evidence type="ECO:0000313" key="2">
    <source>
        <dbReference type="EMBL" id="CAA9573693.1"/>
    </source>
</evidence>
<sequence length="70" mass="8054">WRGISSVPTRPRRWPVSGQDDARGRSWDRRRQERGQAGTPPRQTIGVPARRTRWALRCAPRPPIASTPDR</sequence>
<evidence type="ECO:0000256" key="1">
    <source>
        <dbReference type="SAM" id="MobiDB-lite"/>
    </source>
</evidence>